<evidence type="ECO:0000313" key="3">
    <source>
        <dbReference type="EMBL" id="MDE5417334.1"/>
    </source>
</evidence>
<feature type="domain" description="3-keto-alpha-glucoside-1,2-lyase/3-keto-2-hydroxy-glucal hydratase" evidence="2">
    <location>
        <begin position="75"/>
        <end position="281"/>
    </location>
</feature>
<sequence length="296" mass="33755">MKTFFTFLFVSLFTVSFAQKAPTNDFEISKKWQNLLDKNLTNFEVFIGVPHTSVDIDYDHKSANVHKGTPMGLNNDPKKVMSTIEENGEIILKVTGEIYAGLTSLQEFENYHLKAQFKWGEKKWEPRLNAKRDNGILYHCHGKHGAFWNVWMSSLECQIQEDDMGDFVSLVHARAQVRSSKIGKNLYKVTGEDDALLNYGGKGNPGYCHINKSNEKPNGEWNTIEVICYKNQSLHIVNGKVVMVVLNTRKEIDGKELPLTKGKIQLQCEGAEAYYKDVQIKSIKRFPKNFKKEAGL</sequence>
<accession>A0ABT5VPH4</accession>
<protein>
    <submittedName>
        <fullName evidence="3">DUF1080 domain-containing protein</fullName>
    </submittedName>
</protein>
<evidence type="ECO:0000313" key="4">
    <source>
        <dbReference type="Proteomes" id="UP001528920"/>
    </source>
</evidence>
<dbReference type="Gene3D" id="2.60.120.560">
    <property type="entry name" value="Exo-inulinase, domain 1"/>
    <property type="match status" value="1"/>
</dbReference>
<name>A0ABT5VPH4_9BACT</name>
<organism evidence="3 4">
    <name type="scientific">Paralabilibaculum antarcticum</name>
    <dbReference type="NCBI Taxonomy" id="2912572"/>
    <lineage>
        <taxon>Bacteria</taxon>
        <taxon>Pseudomonadati</taxon>
        <taxon>Bacteroidota</taxon>
        <taxon>Bacteroidia</taxon>
        <taxon>Marinilabiliales</taxon>
        <taxon>Marinifilaceae</taxon>
        <taxon>Paralabilibaculum</taxon>
    </lineage>
</organism>
<keyword evidence="4" id="KW-1185">Reference proteome</keyword>
<evidence type="ECO:0000259" key="2">
    <source>
        <dbReference type="Pfam" id="PF06439"/>
    </source>
</evidence>
<feature type="chain" id="PRO_5046469129" evidence="1">
    <location>
        <begin position="21"/>
        <end position="296"/>
    </location>
</feature>
<comment type="caution">
    <text evidence="3">The sequence shown here is derived from an EMBL/GenBank/DDBJ whole genome shotgun (WGS) entry which is preliminary data.</text>
</comment>
<dbReference type="Proteomes" id="UP001528920">
    <property type="component" value="Unassembled WGS sequence"/>
</dbReference>
<gene>
    <name evidence="3" type="ORF">L3049_04870</name>
</gene>
<dbReference type="RefSeq" id="WP_275108673.1">
    <property type="nucleotide sequence ID" value="NZ_JAKJSC010000001.1"/>
</dbReference>
<dbReference type="Pfam" id="PF06439">
    <property type="entry name" value="3keto-disac_hyd"/>
    <property type="match status" value="1"/>
</dbReference>
<feature type="signal peptide" evidence="1">
    <location>
        <begin position="1"/>
        <end position="20"/>
    </location>
</feature>
<reference evidence="3 4" key="1">
    <citation type="submission" date="2022-01" db="EMBL/GenBank/DDBJ databases">
        <title>Labilibaculum sp. nov, a marine bacterium isolated from Antarctica.</title>
        <authorList>
            <person name="Dai W."/>
        </authorList>
    </citation>
    <scope>NUCLEOTIDE SEQUENCE [LARGE SCALE GENOMIC DNA]</scope>
    <source>
        <strain evidence="3 4">DW002</strain>
    </source>
</reference>
<evidence type="ECO:0000256" key="1">
    <source>
        <dbReference type="SAM" id="SignalP"/>
    </source>
</evidence>
<dbReference type="InterPro" id="IPR010496">
    <property type="entry name" value="AL/BT2_dom"/>
</dbReference>
<proteinExistence type="predicted"/>
<keyword evidence="1" id="KW-0732">Signal</keyword>
<dbReference type="EMBL" id="JAKJSC010000001">
    <property type="protein sequence ID" value="MDE5417334.1"/>
    <property type="molecule type" value="Genomic_DNA"/>
</dbReference>